<dbReference type="EMBL" id="JALLKP010000004">
    <property type="protein sequence ID" value="KAK2195512.1"/>
    <property type="molecule type" value="Genomic_DNA"/>
</dbReference>
<accession>A0AAD9PJA4</accession>
<evidence type="ECO:0000313" key="1">
    <source>
        <dbReference type="EMBL" id="KAK2195512.1"/>
    </source>
</evidence>
<keyword evidence="2" id="KW-1185">Reference proteome</keyword>
<organism evidence="1 2">
    <name type="scientific">Babesia duncani</name>
    <dbReference type="NCBI Taxonomy" id="323732"/>
    <lineage>
        <taxon>Eukaryota</taxon>
        <taxon>Sar</taxon>
        <taxon>Alveolata</taxon>
        <taxon>Apicomplexa</taxon>
        <taxon>Aconoidasida</taxon>
        <taxon>Piroplasmida</taxon>
        <taxon>Babesiidae</taxon>
        <taxon>Babesia</taxon>
    </lineage>
</organism>
<proteinExistence type="predicted"/>
<protein>
    <submittedName>
        <fullName evidence="1">Quinoprotein amine dehydrogenase</fullName>
    </submittedName>
</protein>
<gene>
    <name evidence="1" type="ORF">BdWA1_003188</name>
</gene>
<sequence>MECMLRAVVHSQLGVNSNCIQVHNCTRRNLGIPSWLTLKVSANPILWKTSHIFGHLGELVKEILHLFELYYIASERPPLLTLHCIERKIASIVFGGINYLWRCIRVAFTTLSFSSSSSRTVINFKHLDRDVVFDYCYFGHCLVAAPASNNRGILLCTGLEDRASKVTHNRMRCHGLLHLTFVSPGDIEPLVNSSAMGFTLPEGTSEDFVSCISLDPSNELGIVFLVCFSSGRIEIWKETINVSELTESVWESVAWTRVHAYPLFCKFNPAGEIALVLTTTSLYVVEWDGMDLKCVKIVNGECSDFWSSRGDDVAAVEWLGPLEFVSLTHTSQLLLSRRCESGHWRRVAQFNLQDVLSEWTFDRQCGISRLQYDGKSQLFIKMSGTSQLLHLKWTQREIPDCTILELTGKGIIKSNKYVEVADFCFCTNTGLLALVIRDRTCVLIYSGDNMRFLERVDPPKTNLRVFGISFVGHITSGITYLAVKWVAIPLELMEESFYEFDPQLFREKISASRRCTALYKFATGLYKNTNWSNQTLAEILANKEMEPETRTILEPPSALFSGPRWDKESVTRLPKLTLQEPDIPKKITGFKSSGTSSSLSNRHGFMKRNTTLLADDLKLGKSPTELFPDSERVYSIDEFRRNRREKF</sequence>
<dbReference type="AlphaFoldDB" id="A0AAD9PJA4"/>
<evidence type="ECO:0000313" key="2">
    <source>
        <dbReference type="Proteomes" id="UP001214638"/>
    </source>
</evidence>
<reference evidence="1" key="1">
    <citation type="journal article" date="2023" name="Nat. Microbiol.">
        <title>Babesia duncani multi-omics identifies virulence factors and drug targets.</title>
        <authorList>
            <person name="Singh P."/>
            <person name="Lonardi S."/>
            <person name="Liang Q."/>
            <person name="Vydyam P."/>
            <person name="Khabirova E."/>
            <person name="Fang T."/>
            <person name="Gihaz S."/>
            <person name="Thekkiniath J."/>
            <person name="Munshi M."/>
            <person name="Abel S."/>
            <person name="Ciampossin L."/>
            <person name="Batugedara G."/>
            <person name="Gupta M."/>
            <person name="Lu X.M."/>
            <person name="Lenz T."/>
            <person name="Chakravarty S."/>
            <person name="Cornillot E."/>
            <person name="Hu Y."/>
            <person name="Ma W."/>
            <person name="Gonzalez L.M."/>
            <person name="Sanchez S."/>
            <person name="Estrada K."/>
            <person name="Sanchez-Flores A."/>
            <person name="Montero E."/>
            <person name="Harb O.S."/>
            <person name="Le Roch K.G."/>
            <person name="Mamoun C.B."/>
        </authorList>
    </citation>
    <scope>NUCLEOTIDE SEQUENCE</scope>
    <source>
        <strain evidence="1">WA1</strain>
    </source>
</reference>
<dbReference type="RefSeq" id="XP_067802355.1">
    <property type="nucleotide sequence ID" value="XM_067948204.1"/>
</dbReference>
<dbReference type="InterPro" id="IPR011044">
    <property type="entry name" value="Quino_amine_DH_bsu"/>
</dbReference>
<dbReference type="GeneID" id="94337485"/>
<dbReference type="SUPFAM" id="SSF50969">
    <property type="entry name" value="YVTN repeat-like/Quinoprotein amine dehydrogenase"/>
    <property type="match status" value="1"/>
</dbReference>
<dbReference type="Proteomes" id="UP001214638">
    <property type="component" value="Unassembled WGS sequence"/>
</dbReference>
<comment type="caution">
    <text evidence="1">The sequence shown here is derived from an EMBL/GenBank/DDBJ whole genome shotgun (WGS) entry which is preliminary data.</text>
</comment>
<name>A0AAD9PJA4_9APIC</name>
<dbReference type="KEGG" id="bdw:94337485"/>